<feature type="transmembrane region" description="Helical" evidence="8">
    <location>
        <begin position="462"/>
        <end position="483"/>
    </location>
</feature>
<dbReference type="SUPFAM" id="SSF116726">
    <property type="entry name" value="TrkA C-terminal domain-like"/>
    <property type="match status" value="2"/>
</dbReference>
<sequence length="550" mass="56548">MEWLRHFLQGTPEIALFLCLALGYLVGRLRVGPIQLGGVCGTLVVSLVVGLLDVSLEDQVRTIAFALFIFALGFSGGPQFFANLNRSGLKLGVLSFIEAVTVVVLVLALAALLDLDVGTASGILAGAATESAVVGTATEAIGKLGLSDQVSTALQGNVATAYTVCYLFGLITIVLFTSGLAPALMRVDLRESSRALLRRLGGGDDEPGTSPALPGLVGRAYEVEQAAGRTVAALEGDAGRVTVERVSRDGAEVAVGPDLVLAAGDVVVVVGERAALLDADTRIGPERARPESLGRTTLETREVVVTTPDRPLRELRTRGVFPTALTRTDHRLPLADGTQVRRGDVLTLVGSPDDVDRAAKGIGYAVPRTIATDFVYLGLGVTLGMLIGRLTLHLGSVPLSLGTGGGALVSGLVFGWFRSRHRAIGSFPPAAAALTKDLGLATFIAATGLAAAPQAGPLLARYGVLLPFAGIGMVLVPALLSLYAGRRLLKIEPPILVGAIAGQQCSTPAISAVTGVAGNSVPLIGYTVTYAISSILLPLTGPVVVGLIGG</sequence>
<evidence type="ECO:0000256" key="1">
    <source>
        <dbReference type="ARBA" id="ARBA00004651"/>
    </source>
</evidence>
<evidence type="ECO:0000256" key="7">
    <source>
        <dbReference type="ARBA" id="ARBA00023136"/>
    </source>
</evidence>
<dbReference type="InterPro" id="IPR050144">
    <property type="entry name" value="AAE_transporter"/>
</dbReference>
<evidence type="ECO:0000256" key="8">
    <source>
        <dbReference type="SAM" id="Phobius"/>
    </source>
</evidence>
<protein>
    <submittedName>
        <fullName evidence="11">Aspartate-alanine antiporter</fullName>
    </submittedName>
</protein>
<feature type="transmembrane region" description="Helical" evidence="8">
    <location>
        <begin position="374"/>
        <end position="392"/>
    </location>
</feature>
<feature type="transmembrane region" description="Helical" evidence="8">
    <location>
        <begin position="93"/>
        <end position="113"/>
    </location>
</feature>
<feature type="domain" description="RCK C-terminal" evidence="9">
    <location>
        <begin position="203"/>
        <end position="286"/>
    </location>
</feature>
<evidence type="ECO:0000256" key="6">
    <source>
        <dbReference type="ARBA" id="ARBA00022989"/>
    </source>
</evidence>
<evidence type="ECO:0000256" key="3">
    <source>
        <dbReference type="ARBA" id="ARBA00022448"/>
    </source>
</evidence>
<dbReference type="InterPro" id="IPR036721">
    <property type="entry name" value="RCK_C_sf"/>
</dbReference>
<evidence type="ECO:0000313" key="11">
    <source>
        <dbReference type="EMBL" id="QTR03670.1"/>
    </source>
</evidence>
<feature type="transmembrane region" description="Helical" evidence="8">
    <location>
        <begin position="6"/>
        <end position="27"/>
    </location>
</feature>
<evidence type="ECO:0000313" key="13">
    <source>
        <dbReference type="Proteomes" id="UP001195724"/>
    </source>
</evidence>
<comment type="similarity">
    <text evidence="2">Belongs to the AAE transporter (TC 2.A.81) family.</text>
</comment>
<dbReference type="PANTHER" id="PTHR30445:SF9">
    <property type="match status" value="1"/>
</dbReference>
<evidence type="ECO:0000256" key="4">
    <source>
        <dbReference type="ARBA" id="ARBA00022475"/>
    </source>
</evidence>
<dbReference type="NCBIfam" id="TIGR01625">
    <property type="entry name" value="YidE_YbjL_dupl"/>
    <property type="match status" value="1"/>
</dbReference>
<evidence type="ECO:0000256" key="2">
    <source>
        <dbReference type="ARBA" id="ARBA00009854"/>
    </source>
</evidence>
<feature type="transmembrane region" description="Helical" evidence="8">
    <location>
        <begin position="161"/>
        <end position="184"/>
    </location>
</feature>
<dbReference type="GO" id="GO:0008324">
    <property type="term" value="F:monoatomic cation transmembrane transporter activity"/>
    <property type="evidence" value="ECO:0007669"/>
    <property type="project" value="InterPro"/>
</dbReference>
<keyword evidence="3" id="KW-0813">Transport</keyword>
<keyword evidence="6 8" id="KW-1133">Transmembrane helix</keyword>
<evidence type="ECO:0000313" key="10">
    <source>
        <dbReference type="EMBL" id="MBM7809328.1"/>
    </source>
</evidence>
<feature type="transmembrane region" description="Helical" evidence="8">
    <location>
        <begin position="34"/>
        <end position="56"/>
    </location>
</feature>
<dbReference type="GO" id="GO:0005886">
    <property type="term" value="C:plasma membrane"/>
    <property type="evidence" value="ECO:0007669"/>
    <property type="project" value="UniProtKB-SubCell"/>
</dbReference>
<feature type="transmembrane region" description="Helical" evidence="8">
    <location>
        <begin position="62"/>
        <end position="81"/>
    </location>
</feature>
<dbReference type="GO" id="GO:0006813">
    <property type="term" value="P:potassium ion transport"/>
    <property type="evidence" value="ECO:0007669"/>
    <property type="project" value="InterPro"/>
</dbReference>
<dbReference type="Proteomes" id="UP000671828">
    <property type="component" value="Chromosome"/>
</dbReference>
<keyword evidence="5 8" id="KW-0812">Transmembrane</keyword>
<dbReference type="Proteomes" id="UP001195724">
    <property type="component" value="Unassembled WGS sequence"/>
</dbReference>
<dbReference type="PROSITE" id="PS51202">
    <property type="entry name" value="RCK_C"/>
    <property type="match status" value="2"/>
</dbReference>
<dbReference type="Pfam" id="PF02080">
    <property type="entry name" value="TrkA_C"/>
    <property type="match status" value="2"/>
</dbReference>
<dbReference type="RefSeq" id="WP_204840447.1">
    <property type="nucleotide sequence ID" value="NZ_JAFBCL010000001.1"/>
</dbReference>
<feature type="transmembrane region" description="Helical" evidence="8">
    <location>
        <begin position="438"/>
        <end position="456"/>
    </location>
</feature>
<feature type="transmembrane region" description="Helical" evidence="8">
    <location>
        <begin position="523"/>
        <end position="548"/>
    </location>
</feature>
<dbReference type="InterPro" id="IPR022457">
    <property type="entry name" value="Asp_Ala_antiprt"/>
</dbReference>
<proteinExistence type="inferred from homology"/>
<name>A0A8T8HZJ8_9PSEU</name>
<dbReference type="Pfam" id="PF06826">
    <property type="entry name" value="Asp-Al_Ex"/>
    <property type="match status" value="2"/>
</dbReference>
<keyword evidence="13" id="KW-1185">Reference proteome</keyword>
<gene>
    <name evidence="11" type="primary">aspT</name>
    <name evidence="11" type="ORF">J7S33_01020</name>
    <name evidence="10" type="ORF">JOE68_000193</name>
</gene>
<feature type="transmembrane region" description="Helical" evidence="8">
    <location>
        <begin position="495"/>
        <end position="517"/>
    </location>
</feature>
<dbReference type="InterPro" id="IPR006037">
    <property type="entry name" value="RCK_C"/>
</dbReference>
<dbReference type="EMBL" id="JAFBCL010000001">
    <property type="protein sequence ID" value="MBM7809328.1"/>
    <property type="molecule type" value="Genomic_DNA"/>
</dbReference>
<comment type="subcellular location">
    <subcellularLocation>
        <location evidence="1">Cell membrane</location>
        <topology evidence="1">Multi-pass membrane protein</topology>
    </subcellularLocation>
</comment>
<evidence type="ECO:0000256" key="5">
    <source>
        <dbReference type="ARBA" id="ARBA00022692"/>
    </source>
</evidence>
<keyword evidence="7 8" id="KW-0472">Membrane</keyword>
<feature type="transmembrane region" description="Helical" evidence="8">
    <location>
        <begin position="398"/>
        <end position="417"/>
    </location>
</feature>
<feature type="domain" description="RCK C-terminal" evidence="9">
    <location>
        <begin position="309"/>
        <end position="364"/>
    </location>
</feature>
<evidence type="ECO:0000313" key="12">
    <source>
        <dbReference type="Proteomes" id="UP000671828"/>
    </source>
</evidence>
<accession>A0A8T8HZJ8</accession>
<evidence type="ECO:0000259" key="9">
    <source>
        <dbReference type="PROSITE" id="PS51202"/>
    </source>
</evidence>
<dbReference type="EMBL" id="CP072788">
    <property type="protein sequence ID" value="QTR03670.1"/>
    <property type="molecule type" value="Genomic_DNA"/>
</dbReference>
<reference evidence="10 13" key="1">
    <citation type="submission" date="2021-01" db="EMBL/GenBank/DDBJ databases">
        <title>Sequencing the genomes of 1000 actinobacteria strains.</title>
        <authorList>
            <person name="Klenk H.-P."/>
        </authorList>
    </citation>
    <scope>NUCLEOTIDE SEQUENCE [LARGE SCALE GENOMIC DNA]</scope>
    <source>
        <strain evidence="10 13">DSM 44581</strain>
    </source>
</reference>
<dbReference type="NCBIfam" id="TIGR03802">
    <property type="entry name" value="Asp_Ala_antiprt"/>
    <property type="match status" value="1"/>
</dbReference>
<reference evidence="11" key="2">
    <citation type="submission" date="2021-04" db="EMBL/GenBank/DDBJ databases">
        <title>Saccharothrix algeriensis WGS.</title>
        <authorList>
            <person name="Stuskova K."/>
            <person name="Hakalova E."/>
            <person name="Tebbal A.B."/>
            <person name="Eichmeier A."/>
        </authorList>
    </citation>
    <scope>NUCLEOTIDE SEQUENCE</scope>
    <source>
        <strain evidence="11">NRRL B-24137</strain>
    </source>
</reference>
<dbReference type="PANTHER" id="PTHR30445">
    <property type="entry name" value="K(+)_H(+) ANTIPORTER SUBUNIT KHTT"/>
    <property type="match status" value="1"/>
</dbReference>
<dbReference type="AlphaFoldDB" id="A0A8T8HZJ8"/>
<keyword evidence="4" id="KW-1003">Cell membrane</keyword>
<organism evidence="11 12">
    <name type="scientific">Saccharothrix algeriensis</name>
    <dbReference type="NCBI Taxonomy" id="173560"/>
    <lineage>
        <taxon>Bacteria</taxon>
        <taxon>Bacillati</taxon>
        <taxon>Actinomycetota</taxon>
        <taxon>Actinomycetes</taxon>
        <taxon>Pseudonocardiales</taxon>
        <taxon>Pseudonocardiaceae</taxon>
        <taxon>Saccharothrix</taxon>
    </lineage>
</organism>
<dbReference type="InterPro" id="IPR006512">
    <property type="entry name" value="YidE_YbjL"/>
</dbReference>